<dbReference type="GO" id="GO:0005739">
    <property type="term" value="C:mitochondrion"/>
    <property type="evidence" value="ECO:0007669"/>
    <property type="project" value="TreeGrafter"/>
</dbReference>
<sequence>MIAGFALRACNLIEDLELGKQIHAQVLKHNLRKDEFIGCDLIDLYSNSCLIEDGLRCFLSTPKQDIVSWTSMILGFVQSELFEQACYLFHELLVSGQNPDEFTISSVMSACANLATARPGEQIHSYSVKAGLNKFIVCVNSQILMYAKCGDIDAADKTFSEACLLDVVT</sequence>
<keyword evidence="4" id="KW-1185">Reference proteome</keyword>
<dbReference type="GO" id="GO:0009451">
    <property type="term" value="P:RNA modification"/>
    <property type="evidence" value="ECO:0007669"/>
    <property type="project" value="InterPro"/>
</dbReference>
<evidence type="ECO:0000313" key="4">
    <source>
        <dbReference type="Proteomes" id="UP000652761"/>
    </source>
</evidence>
<dbReference type="PROSITE" id="PS51375">
    <property type="entry name" value="PPR"/>
    <property type="match status" value="1"/>
</dbReference>
<protein>
    <recommendedName>
        <fullName evidence="5">Pentatricopeptide repeat-containing protein</fullName>
    </recommendedName>
</protein>
<feature type="repeat" description="PPR" evidence="2">
    <location>
        <begin position="65"/>
        <end position="99"/>
    </location>
</feature>
<dbReference type="Proteomes" id="UP000652761">
    <property type="component" value="Unassembled WGS sequence"/>
</dbReference>
<dbReference type="PANTHER" id="PTHR24015:SF811">
    <property type="entry name" value="OS01G0959600 PROTEIN"/>
    <property type="match status" value="1"/>
</dbReference>
<gene>
    <name evidence="3" type="ORF">Taro_028009</name>
</gene>
<dbReference type="EMBL" id="NMUH01001783">
    <property type="protein sequence ID" value="MQL95341.1"/>
    <property type="molecule type" value="Genomic_DNA"/>
</dbReference>
<accession>A0A843VFD2</accession>
<evidence type="ECO:0000256" key="2">
    <source>
        <dbReference type="PROSITE-ProRule" id="PRU00708"/>
    </source>
</evidence>
<dbReference type="InterPro" id="IPR046960">
    <property type="entry name" value="PPR_At4g14850-like_plant"/>
</dbReference>
<dbReference type="OrthoDB" id="1860728at2759"/>
<reference evidence="3" key="1">
    <citation type="submission" date="2017-07" db="EMBL/GenBank/DDBJ databases">
        <title>Taro Niue Genome Assembly and Annotation.</title>
        <authorList>
            <person name="Atibalentja N."/>
            <person name="Keating K."/>
            <person name="Fields C.J."/>
        </authorList>
    </citation>
    <scope>NUCLEOTIDE SEQUENCE</scope>
    <source>
        <strain evidence="3">Niue_2</strain>
        <tissue evidence="3">Leaf</tissue>
    </source>
</reference>
<dbReference type="FunFam" id="1.25.40.10:FF:000381">
    <property type="entry name" value="Pentatricopeptide repeat-containing protein"/>
    <property type="match status" value="1"/>
</dbReference>
<organism evidence="3 4">
    <name type="scientific">Colocasia esculenta</name>
    <name type="common">Wild taro</name>
    <name type="synonym">Arum esculentum</name>
    <dbReference type="NCBI Taxonomy" id="4460"/>
    <lineage>
        <taxon>Eukaryota</taxon>
        <taxon>Viridiplantae</taxon>
        <taxon>Streptophyta</taxon>
        <taxon>Embryophyta</taxon>
        <taxon>Tracheophyta</taxon>
        <taxon>Spermatophyta</taxon>
        <taxon>Magnoliopsida</taxon>
        <taxon>Liliopsida</taxon>
        <taxon>Araceae</taxon>
        <taxon>Aroideae</taxon>
        <taxon>Colocasieae</taxon>
        <taxon>Colocasia</taxon>
    </lineage>
</organism>
<name>A0A843VFD2_COLES</name>
<dbReference type="GO" id="GO:0003723">
    <property type="term" value="F:RNA binding"/>
    <property type="evidence" value="ECO:0007669"/>
    <property type="project" value="InterPro"/>
</dbReference>
<dbReference type="InterPro" id="IPR002885">
    <property type="entry name" value="PPR_rpt"/>
</dbReference>
<dbReference type="NCBIfam" id="TIGR00756">
    <property type="entry name" value="PPR"/>
    <property type="match status" value="1"/>
</dbReference>
<dbReference type="AlphaFoldDB" id="A0A843VFD2"/>
<evidence type="ECO:0000313" key="3">
    <source>
        <dbReference type="EMBL" id="MQL95341.1"/>
    </source>
</evidence>
<evidence type="ECO:0008006" key="5">
    <source>
        <dbReference type="Google" id="ProtNLM"/>
    </source>
</evidence>
<dbReference type="InterPro" id="IPR011990">
    <property type="entry name" value="TPR-like_helical_dom_sf"/>
</dbReference>
<dbReference type="Pfam" id="PF13041">
    <property type="entry name" value="PPR_2"/>
    <property type="match status" value="1"/>
</dbReference>
<dbReference type="Gene3D" id="1.25.40.10">
    <property type="entry name" value="Tetratricopeptide repeat domain"/>
    <property type="match status" value="1"/>
</dbReference>
<keyword evidence="1" id="KW-0677">Repeat</keyword>
<evidence type="ECO:0000256" key="1">
    <source>
        <dbReference type="ARBA" id="ARBA00022737"/>
    </source>
</evidence>
<proteinExistence type="predicted"/>
<dbReference type="PANTHER" id="PTHR24015">
    <property type="entry name" value="OS07G0578800 PROTEIN-RELATED"/>
    <property type="match status" value="1"/>
</dbReference>
<comment type="caution">
    <text evidence="3">The sequence shown here is derived from an EMBL/GenBank/DDBJ whole genome shotgun (WGS) entry which is preliminary data.</text>
</comment>